<sequence>MDARLFTLREEINRLDFTSNEQDSLRKYFTDGEKITIATTFLSDYTTDDGKRGYLKSLISMPGIGSLTSGIKELHLQVGATNVGGLITVIKLRLQIEKVITIRSGIKTLENDELVAELFNTKDNAYEIIIVENDDESSSNDEEVEKNASNIELTA</sequence>
<protein>
    <submittedName>
        <fullName evidence="2">Uncharacterized protein</fullName>
    </submittedName>
</protein>
<feature type="region of interest" description="Disordered" evidence="1">
    <location>
        <begin position="136"/>
        <end position="155"/>
    </location>
</feature>
<reference evidence="2 3" key="1">
    <citation type="submission" date="2018-06" db="EMBL/GenBank/DDBJ databases">
        <title>Comparative genomics reveals the genomic features of Rhizophagus irregularis, R. cerebriforme, R. diaphanum and Gigaspora rosea, and their symbiotic lifestyle signature.</title>
        <authorList>
            <person name="Morin E."/>
            <person name="San Clemente H."/>
            <person name="Chen E.C.H."/>
            <person name="De La Providencia I."/>
            <person name="Hainaut M."/>
            <person name="Kuo A."/>
            <person name="Kohler A."/>
            <person name="Murat C."/>
            <person name="Tang N."/>
            <person name="Roy S."/>
            <person name="Loubradou J."/>
            <person name="Henrissat B."/>
            <person name="Grigoriev I.V."/>
            <person name="Corradi N."/>
            <person name="Roux C."/>
            <person name="Martin F.M."/>
        </authorList>
    </citation>
    <scope>NUCLEOTIDE SEQUENCE [LARGE SCALE GENOMIC DNA]</scope>
    <source>
        <strain evidence="2 3">DAOM 227022</strain>
    </source>
</reference>
<organism evidence="2 3">
    <name type="scientific">Glomus cerebriforme</name>
    <dbReference type="NCBI Taxonomy" id="658196"/>
    <lineage>
        <taxon>Eukaryota</taxon>
        <taxon>Fungi</taxon>
        <taxon>Fungi incertae sedis</taxon>
        <taxon>Mucoromycota</taxon>
        <taxon>Glomeromycotina</taxon>
        <taxon>Glomeromycetes</taxon>
        <taxon>Glomerales</taxon>
        <taxon>Glomeraceae</taxon>
        <taxon>Glomus</taxon>
    </lineage>
</organism>
<proteinExistence type="predicted"/>
<evidence type="ECO:0000313" key="2">
    <source>
        <dbReference type="EMBL" id="RIA87693.1"/>
    </source>
</evidence>
<keyword evidence="3" id="KW-1185">Reference proteome</keyword>
<comment type="caution">
    <text evidence="2">The sequence shown here is derived from an EMBL/GenBank/DDBJ whole genome shotgun (WGS) entry which is preliminary data.</text>
</comment>
<accession>A0A397SNK0</accession>
<evidence type="ECO:0000256" key="1">
    <source>
        <dbReference type="SAM" id="MobiDB-lite"/>
    </source>
</evidence>
<dbReference type="Proteomes" id="UP000265703">
    <property type="component" value="Unassembled WGS sequence"/>
</dbReference>
<dbReference type="EMBL" id="QKYT01000297">
    <property type="protein sequence ID" value="RIA87693.1"/>
    <property type="molecule type" value="Genomic_DNA"/>
</dbReference>
<evidence type="ECO:0000313" key="3">
    <source>
        <dbReference type="Proteomes" id="UP000265703"/>
    </source>
</evidence>
<dbReference type="STRING" id="658196.A0A397SNK0"/>
<name>A0A397SNK0_9GLOM</name>
<dbReference type="AlphaFoldDB" id="A0A397SNK0"/>
<gene>
    <name evidence="2" type="ORF">C1645_827415</name>
</gene>
<dbReference type="OrthoDB" id="2388246at2759"/>